<accession>A0A392VGV5</accession>
<feature type="non-terminal residue" evidence="2">
    <location>
        <position position="38"/>
    </location>
</feature>
<proteinExistence type="predicted"/>
<organism evidence="2 3">
    <name type="scientific">Trifolium medium</name>
    <dbReference type="NCBI Taxonomy" id="97028"/>
    <lineage>
        <taxon>Eukaryota</taxon>
        <taxon>Viridiplantae</taxon>
        <taxon>Streptophyta</taxon>
        <taxon>Embryophyta</taxon>
        <taxon>Tracheophyta</taxon>
        <taxon>Spermatophyta</taxon>
        <taxon>Magnoliopsida</taxon>
        <taxon>eudicotyledons</taxon>
        <taxon>Gunneridae</taxon>
        <taxon>Pentapetalae</taxon>
        <taxon>rosids</taxon>
        <taxon>fabids</taxon>
        <taxon>Fabales</taxon>
        <taxon>Fabaceae</taxon>
        <taxon>Papilionoideae</taxon>
        <taxon>50 kb inversion clade</taxon>
        <taxon>NPAAA clade</taxon>
        <taxon>Hologalegina</taxon>
        <taxon>IRL clade</taxon>
        <taxon>Trifolieae</taxon>
        <taxon>Trifolium</taxon>
    </lineage>
</organism>
<dbReference type="AlphaFoldDB" id="A0A392VGV5"/>
<keyword evidence="3" id="KW-1185">Reference proteome</keyword>
<evidence type="ECO:0000313" key="3">
    <source>
        <dbReference type="Proteomes" id="UP000265520"/>
    </source>
</evidence>
<comment type="caution">
    <text evidence="2">The sequence shown here is derived from an EMBL/GenBank/DDBJ whole genome shotgun (WGS) entry which is preliminary data.</text>
</comment>
<evidence type="ECO:0000313" key="2">
    <source>
        <dbReference type="EMBL" id="MCI86065.1"/>
    </source>
</evidence>
<dbReference type="Proteomes" id="UP000265520">
    <property type="component" value="Unassembled WGS sequence"/>
</dbReference>
<evidence type="ECO:0000256" key="1">
    <source>
        <dbReference type="SAM" id="Coils"/>
    </source>
</evidence>
<protein>
    <submittedName>
        <fullName evidence="2">Uncharacterized protein</fullName>
    </submittedName>
</protein>
<name>A0A392VGV5_9FABA</name>
<feature type="coiled-coil region" evidence="1">
    <location>
        <begin position="11"/>
        <end position="38"/>
    </location>
</feature>
<keyword evidence="1" id="KW-0175">Coiled coil</keyword>
<dbReference type="EMBL" id="LXQA011131039">
    <property type="protein sequence ID" value="MCI86065.1"/>
    <property type="molecule type" value="Genomic_DNA"/>
</dbReference>
<reference evidence="2 3" key="1">
    <citation type="journal article" date="2018" name="Front. Plant Sci.">
        <title>Red Clover (Trifolium pratense) and Zigzag Clover (T. medium) - A Picture of Genomic Similarities and Differences.</title>
        <authorList>
            <person name="Dluhosova J."/>
            <person name="Istvanek J."/>
            <person name="Nedelnik J."/>
            <person name="Repkova J."/>
        </authorList>
    </citation>
    <scope>NUCLEOTIDE SEQUENCE [LARGE SCALE GENOMIC DNA]</scope>
    <source>
        <strain evidence="3">cv. 10/8</strain>
        <tissue evidence="2">Leaf</tissue>
    </source>
</reference>
<sequence length="38" mass="4178">MPPKKVTIPAFTKMEAKVDALENDMAEVRTTLASVQDT</sequence>